<sequence length="419" mass="47745">MESPMTKQPMRVWPAEGASRAPYWIYDDPEVFRVEQERIFGQSWCYVGLAAEVPEPGRFQRSHVGDRSVILVRDKEGKINVLENRCAHRGMEFCRASAGKATRFLCPYHQWTFDLEGNLCGVPFKRGIHGEGGMPDDFDLADHPLRKLRVTNHNGAVFASYAEEPEPFERYLADPMRAYFDRVFDGRPLRVLGYMRQRIPCNWKLILENTKDPYHATLLHSFLVTFGLFRADQKSEVRLDPSGRHAALVSRHGGRQLTVAASEMASYKSDYTLQDRRLLDMQAEFHDGVGVVMMTLFPNLILHQQGNSLATRHIVPRGPDSTELSWTFFGYEDDDEALSTRRLRQANLFGPAGLVSLDDGEALKATQEGLRNARDACAVVEMGGRDREDANVMVTETALRAFFHHYMHVMGFVRAEDER</sequence>
<dbReference type="PANTHER" id="PTHR43756">
    <property type="entry name" value="CHOLINE MONOOXYGENASE, CHLOROPLASTIC"/>
    <property type="match status" value="1"/>
</dbReference>
<dbReference type="EMBL" id="SSMQ01000057">
    <property type="protein sequence ID" value="TKC99405.1"/>
    <property type="molecule type" value="Genomic_DNA"/>
</dbReference>
<name>A0A4U1IYU3_9BACT</name>
<evidence type="ECO:0000313" key="8">
    <source>
        <dbReference type="EMBL" id="TKC99405.1"/>
    </source>
</evidence>
<evidence type="ECO:0000256" key="3">
    <source>
        <dbReference type="ARBA" id="ARBA00022723"/>
    </source>
</evidence>
<keyword evidence="9" id="KW-1185">Reference proteome</keyword>
<evidence type="ECO:0000313" key="9">
    <source>
        <dbReference type="Proteomes" id="UP000309215"/>
    </source>
</evidence>
<evidence type="ECO:0000256" key="4">
    <source>
        <dbReference type="ARBA" id="ARBA00023002"/>
    </source>
</evidence>
<dbReference type="SUPFAM" id="SSF50022">
    <property type="entry name" value="ISP domain"/>
    <property type="match status" value="1"/>
</dbReference>
<comment type="similarity">
    <text evidence="1">Belongs to the bacterial ring-hydroxylating dioxygenase alpha subunit family.</text>
</comment>
<keyword evidence="3" id="KW-0479">Metal-binding</keyword>
<proteinExistence type="inferred from homology"/>
<evidence type="ECO:0000256" key="5">
    <source>
        <dbReference type="ARBA" id="ARBA00023004"/>
    </source>
</evidence>
<dbReference type="InterPro" id="IPR001663">
    <property type="entry name" value="Rng_hydr_dOase-A"/>
</dbReference>
<keyword evidence="4" id="KW-0560">Oxidoreductase</keyword>
<keyword evidence="6" id="KW-0411">Iron-sulfur</keyword>
<dbReference type="CDD" id="cd08880">
    <property type="entry name" value="RHO_alpha_C_ahdA1c-like"/>
    <property type="match status" value="1"/>
</dbReference>
<protein>
    <submittedName>
        <fullName evidence="8">Salicylate hydroxylase</fullName>
    </submittedName>
</protein>
<dbReference type="Pfam" id="PF00848">
    <property type="entry name" value="Ring_hydroxyl_A"/>
    <property type="match status" value="1"/>
</dbReference>
<dbReference type="GO" id="GO:0016491">
    <property type="term" value="F:oxidoreductase activity"/>
    <property type="evidence" value="ECO:0007669"/>
    <property type="project" value="UniProtKB-KW"/>
</dbReference>
<dbReference type="InterPro" id="IPR036922">
    <property type="entry name" value="Rieske_2Fe-2S_sf"/>
</dbReference>
<dbReference type="AlphaFoldDB" id="A0A4U1IYU3"/>
<dbReference type="InterPro" id="IPR015879">
    <property type="entry name" value="Ring_hydroxy_dOase_asu_C_dom"/>
</dbReference>
<evidence type="ECO:0000256" key="6">
    <source>
        <dbReference type="ARBA" id="ARBA00023014"/>
    </source>
</evidence>
<evidence type="ECO:0000259" key="7">
    <source>
        <dbReference type="PROSITE" id="PS51296"/>
    </source>
</evidence>
<dbReference type="OrthoDB" id="7456916at2"/>
<dbReference type="Gene3D" id="2.102.10.10">
    <property type="entry name" value="Rieske [2Fe-2S] iron-sulphur domain"/>
    <property type="match status" value="1"/>
</dbReference>
<reference evidence="8 9" key="1">
    <citation type="submission" date="2019-04" db="EMBL/GenBank/DDBJ databases">
        <authorList>
            <person name="Li Y."/>
            <person name="Wang J."/>
        </authorList>
    </citation>
    <scope>NUCLEOTIDE SEQUENCE [LARGE SCALE GENOMIC DNA]</scope>
    <source>
        <strain evidence="8 9">DSM 14668</strain>
    </source>
</reference>
<feature type="domain" description="Rieske" evidence="7">
    <location>
        <begin position="46"/>
        <end position="159"/>
    </location>
</feature>
<dbReference type="GO" id="GO:0005506">
    <property type="term" value="F:iron ion binding"/>
    <property type="evidence" value="ECO:0007669"/>
    <property type="project" value="InterPro"/>
</dbReference>
<dbReference type="PRINTS" id="PR00090">
    <property type="entry name" value="RNGDIOXGNASE"/>
</dbReference>
<organism evidence="8 9">
    <name type="scientific">Polyangium fumosum</name>
    <dbReference type="NCBI Taxonomy" id="889272"/>
    <lineage>
        <taxon>Bacteria</taxon>
        <taxon>Pseudomonadati</taxon>
        <taxon>Myxococcota</taxon>
        <taxon>Polyangia</taxon>
        <taxon>Polyangiales</taxon>
        <taxon>Polyangiaceae</taxon>
        <taxon>Polyangium</taxon>
    </lineage>
</organism>
<dbReference type="SUPFAM" id="SSF55961">
    <property type="entry name" value="Bet v1-like"/>
    <property type="match status" value="1"/>
</dbReference>
<gene>
    <name evidence="8" type="ORF">E8A74_38185</name>
</gene>
<keyword evidence="2" id="KW-0001">2Fe-2S</keyword>
<evidence type="ECO:0000256" key="2">
    <source>
        <dbReference type="ARBA" id="ARBA00022714"/>
    </source>
</evidence>
<dbReference type="Gene3D" id="3.90.380.10">
    <property type="entry name" value="Naphthalene 1,2-dioxygenase Alpha Subunit, Chain A, domain 1"/>
    <property type="match status" value="1"/>
</dbReference>
<comment type="caution">
    <text evidence="8">The sequence shown here is derived from an EMBL/GenBank/DDBJ whole genome shotgun (WGS) entry which is preliminary data.</text>
</comment>
<dbReference type="GO" id="GO:0051537">
    <property type="term" value="F:2 iron, 2 sulfur cluster binding"/>
    <property type="evidence" value="ECO:0007669"/>
    <property type="project" value="UniProtKB-KW"/>
</dbReference>
<evidence type="ECO:0000256" key="1">
    <source>
        <dbReference type="ARBA" id="ARBA00008751"/>
    </source>
</evidence>
<dbReference type="Pfam" id="PF00355">
    <property type="entry name" value="Rieske"/>
    <property type="match status" value="1"/>
</dbReference>
<accession>A0A4U1IYU3</accession>
<keyword evidence="5" id="KW-0408">Iron</keyword>
<dbReference type="PANTHER" id="PTHR43756:SF1">
    <property type="entry name" value="3-PHENYLPROPIONATE_CINNAMIC ACID DIOXYGENASE SUBUNIT ALPHA"/>
    <property type="match status" value="1"/>
</dbReference>
<dbReference type="InterPro" id="IPR043264">
    <property type="entry name" value="AhdA1c-like_alpha_C"/>
</dbReference>
<dbReference type="PROSITE" id="PS51296">
    <property type="entry name" value="RIESKE"/>
    <property type="match status" value="1"/>
</dbReference>
<dbReference type="Proteomes" id="UP000309215">
    <property type="component" value="Unassembled WGS sequence"/>
</dbReference>
<dbReference type="InterPro" id="IPR017941">
    <property type="entry name" value="Rieske_2Fe-2S"/>
</dbReference>